<name>A0A2M8J1N6_9RHOB</name>
<dbReference type="AlphaFoldDB" id="A0A2M8J1N6"/>
<reference evidence="1 2" key="1">
    <citation type="journal article" date="2018" name="Int. J. Syst. Evol. Microbiol.">
        <title>Pseudooceanicola lipolyticus sp. nov., a marine alphaproteobacterium, reclassification of Oceanicola flagellatus as Pseudooceanicola flagellatus comb. nov. and emended description of the genus Pseudooceanicola.</title>
        <authorList>
            <person name="Huang M.-M."/>
            <person name="Guo L.-L."/>
            <person name="Wu Y.-H."/>
            <person name="Lai Q.-L."/>
            <person name="Shao Z.-Z."/>
            <person name="Wang C.-S."/>
            <person name="Wu M."/>
            <person name="Xu X.-W."/>
        </authorList>
    </citation>
    <scope>NUCLEOTIDE SEQUENCE [LARGE SCALE GENOMIC DNA]</scope>
    <source>
        <strain evidence="1 2">157</strain>
    </source>
</reference>
<dbReference type="Proteomes" id="UP000231553">
    <property type="component" value="Unassembled WGS sequence"/>
</dbReference>
<sequence length="82" mass="8823">MSRFSFDQVLMVSGFLFEGRESLPAFCCVFAPPVEETVGVFELGDLGGTVGFVAAISDRRSSSMRASIVAPQRSRSDCPQGQ</sequence>
<protein>
    <submittedName>
        <fullName evidence="1">Uncharacterized protein</fullName>
    </submittedName>
</protein>
<evidence type="ECO:0000313" key="2">
    <source>
        <dbReference type="Proteomes" id="UP000231553"/>
    </source>
</evidence>
<evidence type="ECO:0000313" key="1">
    <source>
        <dbReference type="EMBL" id="PJE36696.1"/>
    </source>
</evidence>
<comment type="caution">
    <text evidence="1">The sequence shown here is derived from an EMBL/GenBank/DDBJ whole genome shotgun (WGS) entry which is preliminary data.</text>
</comment>
<proteinExistence type="predicted"/>
<organism evidence="1 2">
    <name type="scientific">Pseudooceanicola lipolyticus</name>
    <dbReference type="NCBI Taxonomy" id="2029104"/>
    <lineage>
        <taxon>Bacteria</taxon>
        <taxon>Pseudomonadati</taxon>
        <taxon>Pseudomonadota</taxon>
        <taxon>Alphaproteobacteria</taxon>
        <taxon>Rhodobacterales</taxon>
        <taxon>Paracoccaceae</taxon>
        <taxon>Pseudooceanicola</taxon>
    </lineage>
</organism>
<gene>
    <name evidence="1" type="ORF">CVM52_10630</name>
</gene>
<dbReference type="EMBL" id="PGTB01000033">
    <property type="protein sequence ID" value="PJE36696.1"/>
    <property type="molecule type" value="Genomic_DNA"/>
</dbReference>
<accession>A0A2M8J1N6</accession>
<keyword evidence="2" id="KW-1185">Reference proteome</keyword>